<dbReference type="RefSeq" id="WP_307263122.1">
    <property type="nucleotide sequence ID" value="NZ_JAUSVL010000001.1"/>
</dbReference>
<dbReference type="Proteomes" id="UP001238163">
    <property type="component" value="Unassembled WGS sequence"/>
</dbReference>
<accession>A0AAE3VIB0</accession>
<organism evidence="1 2">
    <name type="scientific">Oligosphaera ethanolica</name>
    <dbReference type="NCBI Taxonomy" id="760260"/>
    <lineage>
        <taxon>Bacteria</taxon>
        <taxon>Pseudomonadati</taxon>
        <taxon>Lentisphaerota</taxon>
        <taxon>Oligosphaeria</taxon>
        <taxon>Oligosphaerales</taxon>
        <taxon>Oligosphaeraceae</taxon>
        <taxon>Oligosphaera</taxon>
    </lineage>
</organism>
<evidence type="ECO:0008006" key="3">
    <source>
        <dbReference type="Google" id="ProtNLM"/>
    </source>
</evidence>
<comment type="caution">
    <text evidence="1">The sequence shown here is derived from an EMBL/GenBank/DDBJ whole genome shotgun (WGS) entry which is preliminary data.</text>
</comment>
<dbReference type="Gene3D" id="3.20.20.80">
    <property type="entry name" value="Glycosidases"/>
    <property type="match status" value="1"/>
</dbReference>
<proteinExistence type="predicted"/>
<protein>
    <recommendedName>
        <fullName evidence="3">Asl1-like glycosyl hydrolase catalytic domain-containing protein</fullName>
    </recommendedName>
</protein>
<dbReference type="AlphaFoldDB" id="A0AAE3VIB0"/>
<dbReference type="EMBL" id="JAUSVL010000001">
    <property type="protein sequence ID" value="MDQ0290984.1"/>
    <property type="molecule type" value="Genomic_DNA"/>
</dbReference>
<evidence type="ECO:0000313" key="2">
    <source>
        <dbReference type="Proteomes" id="UP001238163"/>
    </source>
</evidence>
<sequence length="758" mass="82477">MTRRHPAGLATIFALSVLGVLGTVLATPARAQSWQRAHYQLHAQGGDLVLADGKGRPLAVIGDLHVGWGAPQLFRPTQVRAIADGRLQVDYVVENDTTANAAFSAEYELGDAVIRADYRLRLPPAVKAGGAMLQFSPAEGAEHRNVLKAGRWQHAASAGGSDFEIYDGYFRVIGSGDSCAMMAIHGNALWRNDRRQHLTFTPDGEPGNYSGRAEYVVAPTAMPALAPAVLNNRPYAIVLSTPRPFNCFAPADGLAPFDVTVGATHAGTAILAVQVRDFDGRVVLQEQRDLTFAERAIRREAFVLPIAEVQRGIFFVSASIRDQDRELVFARTTIAVLPPHDFSGDERSIFGIAAFFNEPSRDDALAMLKRLGVRYVRQGDNRYAPDGITFFGHTSLRPDCKPENMDAAIQKLAAAVIERQNPVYEFCNEWNMAALNKAPEEATKMRRERAELYTEALKRLRAIRTAAGADFKIVSVGIAGADLDFLRALHDAGALALLDGIALHPGRGNVTADAAFGFWNYFGSVRVFQDAIRELCPPGAPLPLYLTEVYACTHANNWWKDSCRAAAENTVISYALAMAAGARQTFFYQFNDGTHFDIGGVRENDSEYSYGLVRRDGSLKAAALAYAAIAEALDQAEFSSYHRPGGDDESVNPPAAPDSNLHVVRFATPRGPLAILWDRSEGYVQSQRDDALHHREAWVPHWTKSTTVTLPCAGDNATVIDVIGRSRRVSAVNGAITIAISGEPVMIYGLDENTATAP</sequence>
<evidence type="ECO:0000313" key="1">
    <source>
        <dbReference type="EMBL" id="MDQ0290984.1"/>
    </source>
</evidence>
<keyword evidence="2" id="KW-1185">Reference proteome</keyword>
<name>A0AAE3VIB0_9BACT</name>
<gene>
    <name evidence="1" type="ORF">J3R75_003091</name>
</gene>
<dbReference type="InterPro" id="IPR017853">
    <property type="entry name" value="GH"/>
</dbReference>
<dbReference type="SUPFAM" id="SSF51445">
    <property type="entry name" value="(Trans)glycosidases"/>
    <property type="match status" value="1"/>
</dbReference>
<reference evidence="1" key="1">
    <citation type="submission" date="2023-07" db="EMBL/GenBank/DDBJ databases">
        <title>Genomic Encyclopedia of Type Strains, Phase IV (KMG-IV): sequencing the most valuable type-strain genomes for metagenomic binning, comparative biology and taxonomic classification.</title>
        <authorList>
            <person name="Goeker M."/>
        </authorList>
    </citation>
    <scope>NUCLEOTIDE SEQUENCE</scope>
    <source>
        <strain evidence="1">DSM 24202</strain>
    </source>
</reference>